<keyword evidence="2" id="KW-1185">Reference proteome</keyword>
<proteinExistence type="predicted"/>
<gene>
    <name evidence="1" type="ORF">SAMN05660359_04758</name>
</gene>
<dbReference type="AlphaFoldDB" id="A0A1I5IP42"/>
<organism evidence="1 2">
    <name type="scientific">Geodermatophilus obscurus</name>
    <dbReference type="NCBI Taxonomy" id="1861"/>
    <lineage>
        <taxon>Bacteria</taxon>
        <taxon>Bacillati</taxon>
        <taxon>Actinomycetota</taxon>
        <taxon>Actinomycetes</taxon>
        <taxon>Geodermatophilales</taxon>
        <taxon>Geodermatophilaceae</taxon>
        <taxon>Geodermatophilus</taxon>
    </lineage>
</organism>
<accession>A0A1I5IP42</accession>
<dbReference type="OrthoDB" id="606851at2"/>
<name>A0A1I5IP42_9ACTN</name>
<evidence type="ECO:0000313" key="1">
    <source>
        <dbReference type="EMBL" id="SFO62222.1"/>
    </source>
</evidence>
<sequence>MPAECEKAGGCGVLAVGRCAVCAQAFCASHQGYRGQTQMLNECAPCTDISEGQKRGMAPHASNTEARESEEVWLRDTVRPALLASPTAPWVPLYVHDGWQKKPWRPGLRKRPFDEQHDELGHSVGSGLLIGELEWVYDGKEGSYKEQRQTVLLEHDLEGSPVRPLGGYNAELQAHRVSTVGTYDWMWRGIFLRLAMRKVLEQHAPGVE</sequence>
<protein>
    <submittedName>
        <fullName evidence="1">Uncharacterized protein</fullName>
    </submittedName>
</protein>
<reference evidence="2" key="1">
    <citation type="submission" date="2016-10" db="EMBL/GenBank/DDBJ databases">
        <authorList>
            <person name="Varghese N."/>
            <person name="Submissions S."/>
        </authorList>
    </citation>
    <scope>NUCLEOTIDE SEQUENCE [LARGE SCALE GENOMIC DNA]</scope>
    <source>
        <strain evidence="2">DSM 43161</strain>
    </source>
</reference>
<dbReference type="RefSeq" id="WP_143108320.1">
    <property type="nucleotide sequence ID" value="NZ_FOWE01000018.1"/>
</dbReference>
<dbReference type="Proteomes" id="UP000183642">
    <property type="component" value="Unassembled WGS sequence"/>
</dbReference>
<evidence type="ECO:0000313" key="2">
    <source>
        <dbReference type="Proteomes" id="UP000183642"/>
    </source>
</evidence>
<dbReference type="EMBL" id="FOWE01000018">
    <property type="protein sequence ID" value="SFO62222.1"/>
    <property type="molecule type" value="Genomic_DNA"/>
</dbReference>